<sequence>MTGTEAERTIRTAVVGYGLSGSVFHAPLIGADGRYSLDIIATSNAERQKAATARYPGVRTVHDGDAVLAHAAGLDLVVLGTPPATHYPLAKAALEAGLDVVVDKPFAVSSDEGQELTALARQLGRVLTVFQNRRWDGDFLTLRKLLAAEAVGKVARFESRFERWSPTIAKAWKARATAADGGGVLFDLGSHLIDQALLLFGPATVAHAELRARRQDERADDDVFLVLRHESGVLSHLTMNMLCAQQGARFRVLGSVGAFTKNGVDPQEPYIVAGGSPLDAEYGEEAPEWAGLLGRDGHLDALPTERGAYPEFYRILADKILDGGAKSPLPLPVDPAGPVEVLKIIEKARELAAMAR</sequence>
<dbReference type="SUPFAM" id="SSF51735">
    <property type="entry name" value="NAD(P)-binding Rossmann-fold domains"/>
    <property type="match status" value="1"/>
</dbReference>
<dbReference type="Gene3D" id="3.30.360.10">
    <property type="entry name" value="Dihydrodipicolinate Reductase, domain 2"/>
    <property type="match status" value="1"/>
</dbReference>
<dbReference type="SUPFAM" id="SSF55347">
    <property type="entry name" value="Glyceraldehyde-3-phosphate dehydrogenase-like, C-terminal domain"/>
    <property type="match status" value="1"/>
</dbReference>
<name>A0ABU0PLI1_9MICC</name>
<proteinExistence type="inferred from homology"/>
<feature type="domain" description="GFO/IDH/MocA-like oxidoreductase" evidence="5">
    <location>
        <begin position="139"/>
        <end position="259"/>
    </location>
</feature>
<dbReference type="Pfam" id="PF22725">
    <property type="entry name" value="GFO_IDH_MocA_C3"/>
    <property type="match status" value="1"/>
</dbReference>
<evidence type="ECO:0000256" key="1">
    <source>
        <dbReference type="ARBA" id="ARBA00010928"/>
    </source>
</evidence>
<comment type="caution">
    <text evidence="6">The sequence shown here is derived from an EMBL/GenBank/DDBJ whole genome shotgun (WGS) entry which is preliminary data.</text>
</comment>
<keyword evidence="3" id="KW-0520">NAD</keyword>
<evidence type="ECO:0000259" key="4">
    <source>
        <dbReference type="Pfam" id="PF01408"/>
    </source>
</evidence>
<dbReference type="InterPro" id="IPR051317">
    <property type="entry name" value="Gfo/Idh/MocA_oxidoreduct"/>
</dbReference>
<keyword evidence="7" id="KW-1185">Reference proteome</keyword>
<protein>
    <submittedName>
        <fullName evidence="6">Dehydrogenase</fullName>
    </submittedName>
</protein>
<comment type="similarity">
    <text evidence="1">Belongs to the Gfo/Idh/MocA family.</text>
</comment>
<evidence type="ECO:0000313" key="6">
    <source>
        <dbReference type="EMBL" id="MDQ0674831.1"/>
    </source>
</evidence>
<dbReference type="InterPro" id="IPR055170">
    <property type="entry name" value="GFO_IDH_MocA-like_dom"/>
</dbReference>
<evidence type="ECO:0000259" key="5">
    <source>
        <dbReference type="Pfam" id="PF22725"/>
    </source>
</evidence>
<dbReference type="RefSeq" id="WP_306636678.1">
    <property type="nucleotide sequence ID" value="NZ_JAUSXB010000001.1"/>
</dbReference>
<feature type="domain" description="Gfo/Idh/MocA-like oxidoreductase N-terminal" evidence="4">
    <location>
        <begin position="10"/>
        <end position="129"/>
    </location>
</feature>
<dbReference type="PANTHER" id="PTHR43708:SF5">
    <property type="entry name" value="CONSERVED EXPRESSED OXIDOREDUCTASE (EUROFUNG)-RELATED"/>
    <property type="match status" value="1"/>
</dbReference>
<evidence type="ECO:0000256" key="3">
    <source>
        <dbReference type="ARBA" id="ARBA00023027"/>
    </source>
</evidence>
<dbReference type="Pfam" id="PF01408">
    <property type="entry name" value="GFO_IDH_MocA"/>
    <property type="match status" value="1"/>
</dbReference>
<dbReference type="InterPro" id="IPR000683">
    <property type="entry name" value="Gfo/Idh/MocA-like_OxRdtase_N"/>
</dbReference>
<gene>
    <name evidence="6" type="ORF">QFZ36_002392</name>
</gene>
<dbReference type="PANTHER" id="PTHR43708">
    <property type="entry name" value="CONSERVED EXPRESSED OXIDOREDUCTASE (EUROFUNG)"/>
    <property type="match status" value="1"/>
</dbReference>
<dbReference type="Gene3D" id="3.40.50.720">
    <property type="entry name" value="NAD(P)-binding Rossmann-like Domain"/>
    <property type="match status" value="1"/>
</dbReference>
<dbReference type="Proteomes" id="UP001236806">
    <property type="component" value="Unassembled WGS sequence"/>
</dbReference>
<dbReference type="EMBL" id="JAUSXB010000001">
    <property type="protein sequence ID" value="MDQ0674831.1"/>
    <property type="molecule type" value="Genomic_DNA"/>
</dbReference>
<organism evidence="6 7">
    <name type="scientific">Pseudarthrobacter siccitolerans</name>
    <dbReference type="NCBI Taxonomy" id="861266"/>
    <lineage>
        <taxon>Bacteria</taxon>
        <taxon>Bacillati</taxon>
        <taxon>Actinomycetota</taxon>
        <taxon>Actinomycetes</taxon>
        <taxon>Micrococcales</taxon>
        <taxon>Micrococcaceae</taxon>
        <taxon>Pseudarthrobacter</taxon>
    </lineage>
</organism>
<keyword evidence="2" id="KW-0560">Oxidoreductase</keyword>
<dbReference type="InterPro" id="IPR036291">
    <property type="entry name" value="NAD(P)-bd_dom_sf"/>
</dbReference>
<evidence type="ECO:0000313" key="7">
    <source>
        <dbReference type="Proteomes" id="UP001236806"/>
    </source>
</evidence>
<evidence type="ECO:0000256" key="2">
    <source>
        <dbReference type="ARBA" id="ARBA00023002"/>
    </source>
</evidence>
<accession>A0ABU0PLI1</accession>
<reference evidence="6 7" key="1">
    <citation type="submission" date="2023-07" db="EMBL/GenBank/DDBJ databases">
        <title>Comparative genomics of wheat-associated soil bacteria to identify genetic determinants of phenazine resistance.</title>
        <authorList>
            <person name="Mouncey N."/>
        </authorList>
    </citation>
    <scope>NUCLEOTIDE SEQUENCE [LARGE SCALE GENOMIC DNA]</scope>
    <source>
        <strain evidence="6 7">W1I3</strain>
    </source>
</reference>